<accession>A0A8T1TV66</accession>
<dbReference type="OrthoDB" id="129639at2759"/>
<protein>
    <submittedName>
        <fullName evidence="1">Uncharacterized protein</fullName>
    </submittedName>
</protein>
<reference evidence="1" key="1">
    <citation type="submission" date="2021-01" db="EMBL/GenBank/DDBJ databases">
        <title>Phytophthora aleatoria, a newly-described species from Pinus radiata is distinct from Phytophthora cactorum isolates based on comparative genomics.</title>
        <authorList>
            <person name="Mcdougal R."/>
            <person name="Panda P."/>
            <person name="Williams N."/>
            <person name="Studholme D.J."/>
        </authorList>
    </citation>
    <scope>NUCLEOTIDE SEQUENCE</scope>
    <source>
        <strain evidence="1">NZFS 3830</strain>
    </source>
</reference>
<name>A0A8T1TV66_9STRA</name>
<dbReference type="PROSITE" id="PS51257">
    <property type="entry name" value="PROKAR_LIPOPROTEIN"/>
    <property type="match status" value="1"/>
</dbReference>
<dbReference type="EMBL" id="JAENGZ010001322">
    <property type="protein sequence ID" value="KAG6948868.1"/>
    <property type="molecule type" value="Genomic_DNA"/>
</dbReference>
<evidence type="ECO:0000313" key="2">
    <source>
        <dbReference type="Proteomes" id="UP000688947"/>
    </source>
</evidence>
<evidence type="ECO:0000313" key="1">
    <source>
        <dbReference type="EMBL" id="KAG6948868.1"/>
    </source>
</evidence>
<dbReference type="VEuPathDB" id="FungiDB:PC110_g9211"/>
<dbReference type="AlphaFoldDB" id="A0A8T1TV66"/>
<sequence>MIKTESVIRCVHTFSDDGESHWVSAMIPGLGGCKVQRDDLIFDLASTIETRPGALKTLTIGFNKRKTQVLVPTDYRSS</sequence>
<comment type="caution">
    <text evidence="1">The sequence shown here is derived from an EMBL/GenBank/DDBJ whole genome shotgun (WGS) entry which is preliminary data.</text>
</comment>
<gene>
    <name evidence="1" type="ORF">JG687_00015215</name>
</gene>
<dbReference type="Proteomes" id="UP000688947">
    <property type="component" value="Unassembled WGS sequence"/>
</dbReference>
<organism evidence="1 2">
    <name type="scientific">Phytophthora cactorum</name>
    <dbReference type="NCBI Taxonomy" id="29920"/>
    <lineage>
        <taxon>Eukaryota</taxon>
        <taxon>Sar</taxon>
        <taxon>Stramenopiles</taxon>
        <taxon>Oomycota</taxon>
        <taxon>Peronosporomycetes</taxon>
        <taxon>Peronosporales</taxon>
        <taxon>Peronosporaceae</taxon>
        <taxon>Phytophthora</taxon>
    </lineage>
</organism>
<proteinExistence type="predicted"/>